<dbReference type="STRING" id="1194090.SAMN05443144_10442"/>
<accession>A0A1M4X7C7</accession>
<evidence type="ECO:0000256" key="4">
    <source>
        <dbReference type="SAM" id="MobiDB-lite"/>
    </source>
</evidence>
<evidence type="ECO:0000256" key="5">
    <source>
        <dbReference type="SAM" id="Phobius"/>
    </source>
</evidence>
<dbReference type="Pfam" id="PF25954">
    <property type="entry name" value="Beta-barrel_RND_2"/>
    <property type="match status" value="1"/>
</dbReference>
<keyword evidence="2 3" id="KW-0175">Coiled coil</keyword>
<keyword evidence="9" id="KW-1185">Reference proteome</keyword>
<keyword evidence="5" id="KW-1133">Transmembrane helix</keyword>
<gene>
    <name evidence="8" type="ORF">SAMN05443144_10442</name>
</gene>
<dbReference type="EMBL" id="FQUS01000004">
    <property type="protein sequence ID" value="SHE89293.1"/>
    <property type="molecule type" value="Genomic_DNA"/>
</dbReference>
<feature type="region of interest" description="Disordered" evidence="4">
    <location>
        <begin position="1"/>
        <end position="20"/>
    </location>
</feature>
<evidence type="ECO:0000259" key="7">
    <source>
        <dbReference type="Pfam" id="PF25954"/>
    </source>
</evidence>
<dbReference type="RefSeq" id="WP_084088035.1">
    <property type="nucleotide sequence ID" value="NZ_FQUS01000004.1"/>
</dbReference>
<sequence length="411" mass="44541">MIESDEKVDQTKKTESGHRFIDPKEVEKTLGTGEDGGISTRKKMVYGLIVIAILLGISWGWNQFTETAPTTFVTEKVASGDITVIVSATGDLQAVHTVEIGSEISGLVKSVYVDYNDQVSAGELLAELDTDQLEAEVTQAQASLQASEASLRQALAALEEQQAKTDRAEILARQDLISLQEVEMAQASLATAESNVAAVRAEITAGRATLNMAETRLEKAFIRSPIDGIVLIRTIKSGQAVAASFQTPVLFTLAEDLRRMELHVDVDEADIGQVKEGQEANFKVDAYPDMTFSAVITKVYYAPRIEAGVVTYEAILSVDNSGMLLWPGMTASTDIVINEARDVTRVPNSALRFIPPGFEKNQGEDTSVWILENGEPVVVPVKTGIADDRHTEIVSGVESGTEVLVNIKREE</sequence>
<dbReference type="SUPFAM" id="SSF111369">
    <property type="entry name" value="HlyD-like secretion proteins"/>
    <property type="match status" value="1"/>
</dbReference>
<dbReference type="PANTHER" id="PTHR30469">
    <property type="entry name" value="MULTIDRUG RESISTANCE PROTEIN MDTA"/>
    <property type="match status" value="1"/>
</dbReference>
<dbReference type="InterPro" id="IPR058792">
    <property type="entry name" value="Beta-barrel_RND_2"/>
</dbReference>
<feature type="coiled-coil region" evidence="3">
    <location>
        <begin position="130"/>
        <end position="202"/>
    </location>
</feature>
<dbReference type="GO" id="GO:0019898">
    <property type="term" value="C:extrinsic component of membrane"/>
    <property type="evidence" value="ECO:0007669"/>
    <property type="project" value="InterPro"/>
</dbReference>
<dbReference type="NCBIfam" id="TIGR01730">
    <property type="entry name" value="RND_mfp"/>
    <property type="match status" value="1"/>
</dbReference>
<dbReference type="AlphaFoldDB" id="A0A1M4X7C7"/>
<dbReference type="InterPro" id="IPR006143">
    <property type="entry name" value="RND_pump_MFP"/>
</dbReference>
<feature type="transmembrane region" description="Helical" evidence="5">
    <location>
        <begin position="44"/>
        <end position="61"/>
    </location>
</feature>
<feature type="domain" description="Multidrug resistance protein MdtA-like barrel-sandwich hybrid" evidence="6">
    <location>
        <begin position="97"/>
        <end position="250"/>
    </location>
</feature>
<dbReference type="Pfam" id="PF25917">
    <property type="entry name" value="BSH_RND"/>
    <property type="match status" value="1"/>
</dbReference>
<evidence type="ECO:0000256" key="1">
    <source>
        <dbReference type="ARBA" id="ARBA00009477"/>
    </source>
</evidence>
<keyword evidence="5" id="KW-0472">Membrane</keyword>
<dbReference type="Gene3D" id="2.40.30.170">
    <property type="match status" value="1"/>
</dbReference>
<dbReference type="GO" id="GO:0015562">
    <property type="term" value="F:efflux transmembrane transporter activity"/>
    <property type="evidence" value="ECO:0007669"/>
    <property type="project" value="TreeGrafter"/>
</dbReference>
<dbReference type="GO" id="GO:1990195">
    <property type="term" value="C:macrolide transmembrane transporter complex"/>
    <property type="evidence" value="ECO:0007669"/>
    <property type="project" value="InterPro"/>
</dbReference>
<comment type="similarity">
    <text evidence="1">Belongs to the membrane fusion protein (MFP) (TC 8.A.1) family.</text>
</comment>
<dbReference type="Proteomes" id="UP000184041">
    <property type="component" value="Unassembled WGS sequence"/>
</dbReference>
<dbReference type="PANTHER" id="PTHR30469:SF33">
    <property type="entry name" value="SLR1207 PROTEIN"/>
    <property type="match status" value="1"/>
</dbReference>
<evidence type="ECO:0000256" key="2">
    <source>
        <dbReference type="ARBA" id="ARBA00023054"/>
    </source>
</evidence>
<proteinExistence type="inferred from homology"/>
<dbReference type="GO" id="GO:1990961">
    <property type="term" value="P:xenobiotic detoxification by transmembrane export across the plasma membrane"/>
    <property type="evidence" value="ECO:0007669"/>
    <property type="project" value="InterPro"/>
</dbReference>
<evidence type="ECO:0000259" key="6">
    <source>
        <dbReference type="Pfam" id="PF25917"/>
    </source>
</evidence>
<dbReference type="GO" id="GO:0030313">
    <property type="term" value="C:cell envelope"/>
    <property type="evidence" value="ECO:0007669"/>
    <property type="project" value="UniProtKB-SubCell"/>
</dbReference>
<dbReference type="Gene3D" id="6.10.140.1990">
    <property type="match status" value="1"/>
</dbReference>
<dbReference type="Gene3D" id="2.40.50.100">
    <property type="match status" value="1"/>
</dbReference>
<organism evidence="8 9">
    <name type="scientific">Fodinibius roseus</name>
    <dbReference type="NCBI Taxonomy" id="1194090"/>
    <lineage>
        <taxon>Bacteria</taxon>
        <taxon>Pseudomonadati</taxon>
        <taxon>Balneolota</taxon>
        <taxon>Balneolia</taxon>
        <taxon>Balneolales</taxon>
        <taxon>Balneolaceae</taxon>
        <taxon>Fodinibius</taxon>
    </lineage>
</organism>
<feature type="domain" description="CusB-like beta-barrel" evidence="7">
    <location>
        <begin position="262"/>
        <end position="334"/>
    </location>
</feature>
<dbReference type="InterPro" id="IPR030190">
    <property type="entry name" value="MacA_alpha-hairpin_sf"/>
</dbReference>
<evidence type="ECO:0000313" key="8">
    <source>
        <dbReference type="EMBL" id="SHE89293.1"/>
    </source>
</evidence>
<dbReference type="GO" id="GO:1990281">
    <property type="term" value="C:efflux pump complex"/>
    <property type="evidence" value="ECO:0007669"/>
    <property type="project" value="TreeGrafter"/>
</dbReference>
<dbReference type="InterPro" id="IPR058625">
    <property type="entry name" value="MdtA-like_BSH"/>
</dbReference>
<dbReference type="OrthoDB" id="9809068at2"/>
<keyword evidence="5" id="KW-0812">Transmembrane</keyword>
<reference evidence="8 9" key="1">
    <citation type="submission" date="2016-11" db="EMBL/GenBank/DDBJ databases">
        <authorList>
            <person name="Jaros S."/>
            <person name="Januszkiewicz K."/>
            <person name="Wedrychowicz H."/>
        </authorList>
    </citation>
    <scope>NUCLEOTIDE SEQUENCE [LARGE SCALE GENOMIC DNA]</scope>
    <source>
        <strain evidence="8 9">DSM 21986</strain>
    </source>
</reference>
<evidence type="ECO:0000313" key="9">
    <source>
        <dbReference type="Proteomes" id="UP000184041"/>
    </source>
</evidence>
<protein>
    <submittedName>
        <fullName evidence="8">HlyD family secretion protein</fullName>
    </submittedName>
</protein>
<dbReference type="Gene3D" id="6.20.50.140">
    <property type="match status" value="1"/>
</dbReference>
<evidence type="ECO:0000256" key="3">
    <source>
        <dbReference type="SAM" id="Coils"/>
    </source>
</evidence>
<name>A0A1M4X7C7_9BACT</name>